<dbReference type="AlphaFoldDB" id="A0AAU9EEG1"/>
<proteinExistence type="predicted"/>
<sequence length="57" mass="5945">MKIVGIQFIGPKKIAILDNGDGIELDEINGNASVGISLEVINGIYHTTSAVQEACSS</sequence>
<organism evidence="1 2">
    <name type="scientific">Helicovermis profundi</name>
    <dbReference type="NCBI Taxonomy" id="3065157"/>
    <lineage>
        <taxon>Bacteria</taxon>
        <taxon>Bacillati</taxon>
        <taxon>Bacillota</taxon>
        <taxon>Clostridia</taxon>
        <taxon>Helicovermis</taxon>
    </lineage>
</organism>
<protein>
    <submittedName>
        <fullName evidence="1">Uncharacterized protein</fullName>
    </submittedName>
</protein>
<evidence type="ECO:0000313" key="1">
    <source>
        <dbReference type="EMBL" id="BEP29824.1"/>
    </source>
</evidence>
<dbReference type="Proteomes" id="UP001321786">
    <property type="component" value="Chromosome"/>
</dbReference>
<dbReference type="RefSeq" id="WP_338535437.1">
    <property type="nucleotide sequence ID" value="NZ_AP028654.1"/>
</dbReference>
<keyword evidence="2" id="KW-1185">Reference proteome</keyword>
<name>A0AAU9EEG1_9FIRM</name>
<evidence type="ECO:0000313" key="2">
    <source>
        <dbReference type="Proteomes" id="UP001321786"/>
    </source>
</evidence>
<reference evidence="1 2" key="1">
    <citation type="submission" date="2023-08" db="EMBL/GenBank/DDBJ databases">
        <title>Helicovermis profunda gen. nov., sp. nov., a novel mesophilic, fermentative bacterium within the Bacillota from a deep-sea hydrothermal vent chimney.</title>
        <authorList>
            <person name="Miyazaki U."/>
            <person name="Mizutani D."/>
            <person name="Hashimoto Y."/>
            <person name="Tame A."/>
            <person name="Sawayama S."/>
            <person name="Miyazaki J."/>
            <person name="Takai K."/>
            <person name="Nakagawa S."/>
        </authorList>
    </citation>
    <scope>NUCLEOTIDE SEQUENCE [LARGE SCALE GENOMIC DNA]</scope>
    <source>
        <strain evidence="1 2">S502</strain>
    </source>
</reference>
<accession>A0AAU9EEG1</accession>
<gene>
    <name evidence="1" type="ORF">HLPR_21550</name>
</gene>
<dbReference type="KEGG" id="hprf:HLPR_21550"/>
<dbReference type="EMBL" id="AP028654">
    <property type="protein sequence ID" value="BEP29824.1"/>
    <property type="molecule type" value="Genomic_DNA"/>
</dbReference>